<feature type="compositionally biased region" description="Basic residues" evidence="1">
    <location>
        <begin position="412"/>
        <end position="425"/>
    </location>
</feature>
<feature type="region of interest" description="Disordered" evidence="1">
    <location>
        <begin position="942"/>
        <end position="964"/>
    </location>
</feature>
<dbReference type="Proteomes" id="UP001152803">
    <property type="component" value="Unassembled WGS sequence"/>
</dbReference>
<feature type="region of interest" description="Disordered" evidence="1">
    <location>
        <begin position="305"/>
        <end position="395"/>
    </location>
</feature>
<dbReference type="PANTHER" id="PTHR15670">
    <property type="entry name" value="RHO GTPASE ACTIVATING PROTEIN 11A"/>
    <property type="match status" value="1"/>
</dbReference>
<dbReference type="PANTHER" id="PTHR15670:SF4">
    <property type="entry name" value="RHO GTPASE-ACTIVATING PROTEIN 11A"/>
    <property type="match status" value="1"/>
</dbReference>
<proteinExistence type="predicted"/>
<sequence>MPSSPEDRLRVAAVISALKAAGVRVKNWKNFLNGEATHGDTYKQERRCNIFAFGRDLALLPQCNLPEMGGAVPRFLVDACEFLSQHLHTEGLFRKTGSLSRIRALRVGLEQGEPVFSPPLSSSLQPCDVASLLKQFLRELPSPLIPPELQGALCRAQGLGPEGGREGGRNGPTLLVTALFPTFQARALRYLCTFLRRAAQRCSENRMEVGSLALLMAPNLLQGLTAGCKLTVGTERLLDRQAAVITALITHAERIGVIPSVVMEALAGAEGAGFQEKAGLGVYRSVRRQRRRSVGEMFVDAFSKLKTGRAPNAPSQPDTAQGQQGAAVAVPQSPCTTKRKASQDTVPEVEGSAKKRRSIHDLRVDAQPTSLSCSDDSESPLSQSPTPSLCSVTSGLEASDEHHLLAPQTASAKKRNHRRNTKRVQRVPAPEDRAQRRRRSLRFFTTGSWSGSSTAPSDGIEADNWLLGTKRITDNLQEPPSCEGVRPFQPPVILIDGPGGVVVGSEVEDDPDTLNCSFVESPPTMPVSSRRPGEETNGPAYGREEGVQPVGEASERNVGSGGWRDPVADVFRRVSRGYRPPRRSISLPEVTSDQAGDQGEEEEEGADKFGGSDFHNCRWSVEDPMKDSEEVLQNGLDKRRVTEREKKGKKEEKRRAGKAEESGLGFVRSHQRMSVADRMRRFNLLSAWLRAPSRPTPVPPSPQRGPVRLRRQGARRFSRSVSHEAVAELLQEHKAVSPQNPLNPLTPPFPLEHMKPPRLSFRPPKPPRRHPSRRLPPVPGGQPFRHGQRLKQPQQDPGRPPQPPKPQPKPEGESGSPEPDLHELLELQLRIQHLQSLLEHPVSQSALCSAPPPKPARSPCFLSLPPPPPHHNDARSHRAPALSPPTWPLTASNPCCPLLADRCIGSAPEMGDRHCARGLNGTGTGGGDLSPSLSPPLLHLRLPTARRRYRDSPAGQSLRSTSPA</sequence>
<evidence type="ECO:0000259" key="2">
    <source>
        <dbReference type="PROSITE" id="PS50238"/>
    </source>
</evidence>
<feature type="compositionally biased region" description="Polar residues" evidence="1">
    <location>
        <begin position="954"/>
        <end position="964"/>
    </location>
</feature>
<dbReference type="Gene3D" id="1.10.555.10">
    <property type="entry name" value="Rho GTPase activation protein"/>
    <property type="match status" value="1"/>
</dbReference>
<dbReference type="InterPro" id="IPR042869">
    <property type="entry name" value="ARHGAP11A/B"/>
</dbReference>
<name>A0A9Q1I1V9_CONCO</name>
<dbReference type="EMBL" id="JAFJMO010000005">
    <property type="protein sequence ID" value="KAJ8275677.1"/>
    <property type="molecule type" value="Genomic_DNA"/>
</dbReference>
<dbReference type="Pfam" id="PF00620">
    <property type="entry name" value="RhoGAP"/>
    <property type="match status" value="1"/>
</dbReference>
<organism evidence="3 4">
    <name type="scientific">Conger conger</name>
    <name type="common">Conger eel</name>
    <name type="synonym">Muraena conger</name>
    <dbReference type="NCBI Taxonomy" id="82655"/>
    <lineage>
        <taxon>Eukaryota</taxon>
        <taxon>Metazoa</taxon>
        <taxon>Chordata</taxon>
        <taxon>Craniata</taxon>
        <taxon>Vertebrata</taxon>
        <taxon>Euteleostomi</taxon>
        <taxon>Actinopterygii</taxon>
        <taxon>Neopterygii</taxon>
        <taxon>Teleostei</taxon>
        <taxon>Anguilliformes</taxon>
        <taxon>Congridae</taxon>
        <taxon>Conger</taxon>
    </lineage>
</organism>
<feature type="region of interest" description="Disordered" evidence="1">
    <location>
        <begin position="408"/>
        <end position="435"/>
    </location>
</feature>
<protein>
    <recommendedName>
        <fullName evidence="2">Rho-GAP domain-containing protein</fullName>
    </recommendedName>
</protein>
<feature type="compositionally biased region" description="Basic residues" evidence="1">
    <location>
        <begin position="707"/>
        <end position="718"/>
    </location>
</feature>
<dbReference type="InterPro" id="IPR008936">
    <property type="entry name" value="Rho_GTPase_activation_prot"/>
</dbReference>
<keyword evidence="4" id="KW-1185">Reference proteome</keyword>
<gene>
    <name evidence="3" type="ORF">COCON_G00074290</name>
</gene>
<dbReference type="GO" id="GO:0005096">
    <property type="term" value="F:GTPase activator activity"/>
    <property type="evidence" value="ECO:0007669"/>
    <property type="project" value="TreeGrafter"/>
</dbReference>
<feature type="compositionally biased region" description="Polar residues" evidence="1">
    <location>
        <begin position="367"/>
        <end position="395"/>
    </location>
</feature>
<feature type="region of interest" description="Disordered" evidence="1">
    <location>
        <begin position="845"/>
        <end position="883"/>
    </location>
</feature>
<feature type="compositionally biased region" description="Basic and acidic residues" evidence="1">
    <location>
        <begin position="636"/>
        <end position="661"/>
    </location>
</feature>
<feature type="compositionally biased region" description="Low complexity" evidence="1">
    <location>
        <begin position="320"/>
        <end position="332"/>
    </location>
</feature>
<dbReference type="GO" id="GO:0007165">
    <property type="term" value="P:signal transduction"/>
    <property type="evidence" value="ECO:0007669"/>
    <property type="project" value="InterPro"/>
</dbReference>
<dbReference type="SMART" id="SM00324">
    <property type="entry name" value="RhoGAP"/>
    <property type="match status" value="1"/>
</dbReference>
<feature type="region of interest" description="Disordered" evidence="1">
    <location>
        <begin position="517"/>
        <end position="565"/>
    </location>
</feature>
<feature type="region of interest" description="Disordered" evidence="1">
    <location>
        <begin position="579"/>
        <end position="670"/>
    </location>
</feature>
<reference evidence="3" key="1">
    <citation type="journal article" date="2023" name="Science">
        <title>Genome structures resolve the early diversification of teleost fishes.</title>
        <authorList>
            <person name="Parey E."/>
            <person name="Louis A."/>
            <person name="Montfort J."/>
            <person name="Bouchez O."/>
            <person name="Roques C."/>
            <person name="Iampietro C."/>
            <person name="Lluch J."/>
            <person name="Castinel A."/>
            <person name="Donnadieu C."/>
            <person name="Desvignes T."/>
            <person name="Floi Bucao C."/>
            <person name="Jouanno E."/>
            <person name="Wen M."/>
            <person name="Mejri S."/>
            <person name="Dirks R."/>
            <person name="Jansen H."/>
            <person name="Henkel C."/>
            <person name="Chen W.J."/>
            <person name="Zahm M."/>
            <person name="Cabau C."/>
            <person name="Klopp C."/>
            <person name="Thompson A.W."/>
            <person name="Robinson-Rechavi M."/>
            <person name="Braasch I."/>
            <person name="Lecointre G."/>
            <person name="Bobe J."/>
            <person name="Postlethwait J.H."/>
            <person name="Berthelot C."/>
            <person name="Roest Crollius H."/>
            <person name="Guiguen Y."/>
        </authorList>
    </citation>
    <scope>NUCLEOTIDE SEQUENCE</scope>
    <source>
        <strain evidence="3">Concon-B</strain>
    </source>
</reference>
<feature type="region of interest" description="Disordered" evidence="1">
    <location>
        <begin position="691"/>
        <end position="819"/>
    </location>
</feature>
<dbReference type="SUPFAM" id="SSF48350">
    <property type="entry name" value="GTPase activation domain, GAP"/>
    <property type="match status" value="1"/>
</dbReference>
<evidence type="ECO:0000313" key="4">
    <source>
        <dbReference type="Proteomes" id="UP001152803"/>
    </source>
</evidence>
<dbReference type="PROSITE" id="PS50238">
    <property type="entry name" value="RHOGAP"/>
    <property type="match status" value="1"/>
</dbReference>
<dbReference type="OrthoDB" id="9922675at2759"/>
<evidence type="ECO:0000256" key="1">
    <source>
        <dbReference type="SAM" id="MobiDB-lite"/>
    </source>
</evidence>
<comment type="caution">
    <text evidence="3">The sequence shown here is derived from an EMBL/GenBank/DDBJ whole genome shotgun (WGS) entry which is preliminary data.</text>
</comment>
<dbReference type="AlphaFoldDB" id="A0A9Q1I1V9"/>
<feature type="compositionally biased region" description="Basic and acidic residues" evidence="1">
    <location>
        <begin position="721"/>
        <end position="735"/>
    </location>
</feature>
<feature type="compositionally biased region" description="Pro residues" evidence="1">
    <location>
        <begin position="694"/>
        <end position="703"/>
    </location>
</feature>
<feature type="domain" description="Rho-GAP" evidence="2">
    <location>
        <begin position="63"/>
        <end position="256"/>
    </location>
</feature>
<dbReference type="InterPro" id="IPR000198">
    <property type="entry name" value="RhoGAP_dom"/>
</dbReference>
<feature type="compositionally biased region" description="Basic and acidic residues" evidence="1">
    <location>
        <begin position="620"/>
        <end position="629"/>
    </location>
</feature>
<evidence type="ECO:0000313" key="3">
    <source>
        <dbReference type="EMBL" id="KAJ8275677.1"/>
    </source>
</evidence>
<feature type="compositionally biased region" description="Pro residues" evidence="1">
    <location>
        <begin position="798"/>
        <end position="809"/>
    </location>
</feature>
<accession>A0A9Q1I1V9</accession>